<dbReference type="InterPro" id="IPR027267">
    <property type="entry name" value="AH/BAR_dom_sf"/>
</dbReference>
<evidence type="ECO:0000313" key="2">
    <source>
        <dbReference type="Proteomes" id="UP000228934"/>
    </source>
</evidence>
<dbReference type="Proteomes" id="UP000228934">
    <property type="component" value="Unassembled WGS sequence"/>
</dbReference>
<evidence type="ECO:0000313" key="1">
    <source>
        <dbReference type="EMBL" id="PIO34098.1"/>
    </source>
</evidence>
<dbReference type="Gene3D" id="1.20.1270.60">
    <property type="entry name" value="Arfaptin homology (AH) domain/BAR domain"/>
    <property type="match status" value="1"/>
</dbReference>
<name>A0A2G9S1Q7_AQUCT</name>
<gene>
    <name evidence="1" type="ORF">AB205_0068140</name>
</gene>
<protein>
    <submittedName>
        <fullName evidence="1">Uncharacterized protein</fullName>
    </submittedName>
</protein>
<sequence length="124" mass="13956">MECSGQALENELSAATHLTSKLLKEYEKQRFPLGGDDEVMTSTLQQFSKVIDEDVGSNLSCIHTVTQMLSEIPNVKNAVTYNTYDELRIASAALLLDSEHAWTFVRWNCVYTVGISDKFCCRKI</sequence>
<dbReference type="OrthoDB" id="10070851at2759"/>
<proteinExistence type="predicted"/>
<keyword evidence="2" id="KW-1185">Reference proteome</keyword>
<dbReference type="EMBL" id="KV928962">
    <property type="protein sequence ID" value="PIO34098.1"/>
    <property type="molecule type" value="Genomic_DNA"/>
</dbReference>
<organism evidence="1 2">
    <name type="scientific">Aquarana catesbeiana</name>
    <name type="common">American bullfrog</name>
    <name type="synonym">Rana catesbeiana</name>
    <dbReference type="NCBI Taxonomy" id="8400"/>
    <lineage>
        <taxon>Eukaryota</taxon>
        <taxon>Metazoa</taxon>
        <taxon>Chordata</taxon>
        <taxon>Craniata</taxon>
        <taxon>Vertebrata</taxon>
        <taxon>Euteleostomi</taxon>
        <taxon>Amphibia</taxon>
        <taxon>Batrachia</taxon>
        <taxon>Anura</taxon>
        <taxon>Neobatrachia</taxon>
        <taxon>Ranoidea</taxon>
        <taxon>Ranidae</taxon>
        <taxon>Aquarana</taxon>
    </lineage>
</organism>
<reference evidence="2" key="1">
    <citation type="journal article" date="2017" name="Nat. Commun.">
        <title>The North American bullfrog draft genome provides insight into hormonal regulation of long noncoding RNA.</title>
        <authorList>
            <person name="Hammond S.A."/>
            <person name="Warren R.L."/>
            <person name="Vandervalk B.P."/>
            <person name="Kucuk E."/>
            <person name="Khan H."/>
            <person name="Gibb E.A."/>
            <person name="Pandoh P."/>
            <person name="Kirk H."/>
            <person name="Zhao Y."/>
            <person name="Jones M."/>
            <person name="Mungall A.J."/>
            <person name="Coope R."/>
            <person name="Pleasance S."/>
            <person name="Moore R.A."/>
            <person name="Holt R.A."/>
            <person name="Round J.M."/>
            <person name="Ohora S."/>
            <person name="Walle B.V."/>
            <person name="Veldhoen N."/>
            <person name="Helbing C.C."/>
            <person name="Birol I."/>
        </authorList>
    </citation>
    <scope>NUCLEOTIDE SEQUENCE [LARGE SCALE GENOMIC DNA]</scope>
</reference>
<accession>A0A2G9S1Q7</accession>
<dbReference type="AlphaFoldDB" id="A0A2G9S1Q7"/>